<sequence>MGISWSLDPAMKILAVHLGAGECSALEGARLKRALKKYLRPRTQAQGRGVMEAVEVMKEIESGGLANCGVGSNCTANGAVENEACIMTGPKAFACVCLVPLPLSPTVLASNWLAETAAPGYVKPLTVAYTANPLTNPPPSHILTQPLLRDPNTPKTPKTPNTPKTPAHSDTAGVIYVSDCSGLSGLSGPGTKAGGTDSVCVSSSGGPRNKPPGRVGPCSVYGANTFRAGRVSTCVSGTGEALIRTMICRKVSALIESEDFERIRGELSLYMEEEPEFPHLGGISIFRKSDQTTLLIHFQTAPSFVFGYSVQFQGPDLTRTPEHLQKLVYHSQPSKQVTVQILSIGDTTKS</sequence>
<dbReference type="GO" id="GO:0051604">
    <property type="term" value="P:protein maturation"/>
    <property type="evidence" value="ECO:0007669"/>
    <property type="project" value="TreeGrafter"/>
</dbReference>
<name>A0A177ED29_9MICR</name>
<dbReference type="InterPro" id="IPR000246">
    <property type="entry name" value="Peptidase_T2"/>
</dbReference>
<dbReference type="PANTHER" id="PTHR10188">
    <property type="entry name" value="L-ASPARAGINASE"/>
    <property type="match status" value="1"/>
</dbReference>
<dbReference type="VEuPathDB" id="MicrosporidiaDB:NEDG_01211"/>
<accession>A0A177ED29</accession>
<dbReference type="RefSeq" id="XP_067543817.1">
    <property type="nucleotide sequence ID" value="XM_067688629.1"/>
</dbReference>
<dbReference type="STRING" id="1805483.A0A177ED29"/>
<dbReference type="InterPro" id="IPR029055">
    <property type="entry name" value="Ntn_hydrolases_N"/>
</dbReference>
<dbReference type="PANTHER" id="PTHR10188:SF8">
    <property type="entry name" value="THREONINE ASPARTASE 1"/>
    <property type="match status" value="1"/>
</dbReference>
<dbReference type="AlphaFoldDB" id="A0A177ED29"/>
<feature type="region of interest" description="Disordered" evidence="1">
    <location>
        <begin position="187"/>
        <end position="213"/>
    </location>
</feature>
<dbReference type="Gene3D" id="3.60.20.30">
    <property type="entry name" value="(Glycosyl)asparaginase"/>
    <property type="match status" value="1"/>
</dbReference>
<feature type="compositionally biased region" description="Low complexity" evidence="1">
    <location>
        <begin position="151"/>
        <end position="166"/>
    </location>
</feature>
<evidence type="ECO:0000256" key="1">
    <source>
        <dbReference type="SAM" id="MobiDB-lite"/>
    </source>
</evidence>
<organism evidence="2 3">
    <name type="scientific">Nematocida displodere</name>
    <dbReference type="NCBI Taxonomy" id="1805483"/>
    <lineage>
        <taxon>Eukaryota</taxon>
        <taxon>Fungi</taxon>
        <taxon>Fungi incertae sedis</taxon>
        <taxon>Microsporidia</taxon>
        <taxon>Nematocida</taxon>
    </lineage>
</organism>
<dbReference type="OrthoDB" id="77601at2759"/>
<reference evidence="2 3" key="1">
    <citation type="submission" date="2016-02" db="EMBL/GenBank/DDBJ databases">
        <title>Discovery of a natural microsporidian pathogen with a broad tissue tropism in Caenorhabditis elegans.</title>
        <authorList>
            <person name="Luallen R.J."/>
            <person name="Reinke A.W."/>
            <person name="Tong L."/>
            <person name="Botts M.R."/>
            <person name="Felix M.-A."/>
            <person name="Troemel E.R."/>
        </authorList>
    </citation>
    <scope>NUCLEOTIDE SEQUENCE [LARGE SCALE GENOMIC DNA]</scope>
    <source>
        <strain evidence="2 3">JUm2807</strain>
    </source>
</reference>
<evidence type="ECO:0000313" key="3">
    <source>
        <dbReference type="Proteomes" id="UP000185944"/>
    </source>
</evidence>
<dbReference type="GO" id="GO:0004298">
    <property type="term" value="F:threonine-type endopeptidase activity"/>
    <property type="evidence" value="ECO:0007669"/>
    <property type="project" value="TreeGrafter"/>
</dbReference>
<keyword evidence="3" id="KW-1185">Reference proteome</keyword>
<dbReference type="SUPFAM" id="SSF56235">
    <property type="entry name" value="N-terminal nucleophile aminohydrolases (Ntn hydrolases)"/>
    <property type="match status" value="1"/>
</dbReference>
<dbReference type="GeneID" id="93647561"/>
<evidence type="ECO:0000313" key="2">
    <source>
        <dbReference type="EMBL" id="OAG29072.1"/>
    </source>
</evidence>
<dbReference type="GO" id="GO:0005737">
    <property type="term" value="C:cytoplasm"/>
    <property type="evidence" value="ECO:0007669"/>
    <property type="project" value="TreeGrafter"/>
</dbReference>
<dbReference type="EMBL" id="LTDL01000042">
    <property type="protein sequence ID" value="OAG29072.1"/>
    <property type="molecule type" value="Genomic_DNA"/>
</dbReference>
<feature type="region of interest" description="Disordered" evidence="1">
    <location>
        <begin position="145"/>
        <end position="168"/>
    </location>
</feature>
<gene>
    <name evidence="2" type="ORF">NEDG_01211</name>
</gene>
<comment type="caution">
    <text evidence="2">The sequence shown here is derived from an EMBL/GenBank/DDBJ whole genome shotgun (WGS) entry which is preliminary data.</text>
</comment>
<dbReference type="Proteomes" id="UP000185944">
    <property type="component" value="Unassembled WGS sequence"/>
</dbReference>
<protein>
    <submittedName>
        <fullName evidence="2">Taspase, threonine aspartase, 1</fullName>
    </submittedName>
</protein>
<proteinExistence type="predicted"/>